<dbReference type="AlphaFoldDB" id="A0A7W5ZNB1"/>
<dbReference type="EMBL" id="JACIBY010000009">
    <property type="protein sequence ID" value="MBB3840036.1"/>
    <property type="molecule type" value="Genomic_DNA"/>
</dbReference>
<name>A0A7W5ZNB1_9BACT</name>
<proteinExistence type="predicted"/>
<protein>
    <submittedName>
        <fullName evidence="1">Uncharacterized protein</fullName>
    </submittedName>
</protein>
<keyword evidence="2" id="KW-1185">Reference proteome</keyword>
<dbReference type="Proteomes" id="UP000541352">
    <property type="component" value="Unassembled WGS sequence"/>
</dbReference>
<evidence type="ECO:0000313" key="2">
    <source>
        <dbReference type="Proteomes" id="UP000541352"/>
    </source>
</evidence>
<comment type="caution">
    <text evidence="1">The sequence shown here is derived from an EMBL/GenBank/DDBJ whole genome shotgun (WGS) entry which is preliminary data.</text>
</comment>
<organism evidence="1 2">
    <name type="scientific">Runella defluvii</name>
    <dbReference type="NCBI Taxonomy" id="370973"/>
    <lineage>
        <taxon>Bacteria</taxon>
        <taxon>Pseudomonadati</taxon>
        <taxon>Bacteroidota</taxon>
        <taxon>Cytophagia</taxon>
        <taxon>Cytophagales</taxon>
        <taxon>Spirosomataceae</taxon>
        <taxon>Runella</taxon>
    </lineage>
</organism>
<reference evidence="1 2" key="1">
    <citation type="submission" date="2020-08" db="EMBL/GenBank/DDBJ databases">
        <title>Genomic Encyclopedia of Type Strains, Phase IV (KMG-IV): sequencing the most valuable type-strain genomes for metagenomic binning, comparative biology and taxonomic classification.</title>
        <authorList>
            <person name="Goeker M."/>
        </authorList>
    </citation>
    <scope>NUCLEOTIDE SEQUENCE [LARGE SCALE GENOMIC DNA]</scope>
    <source>
        <strain evidence="1 2">DSM 17976</strain>
    </source>
</reference>
<sequence length="114" mass="12884">MVNEILFLSYLIVCLLIRCLCRMRHNEWIDATPSFSNAYKYLLSVSMATQNDSTFGANFTYALPFAPLSSTLHTITPKSKKQVLNYSSSSTNILFGKIEDGLWCKKLGNSTECR</sequence>
<accession>A0A7W5ZNB1</accession>
<evidence type="ECO:0000313" key="1">
    <source>
        <dbReference type="EMBL" id="MBB3840036.1"/>
    </source>
</evidence>
<gene>
    <name evidence="1" type="ORF">FHS57_004049</name>
</gene>